<keyword evidence="2" id="KW-1185">Reference proteome</keyword>
<dbReference type="EMBL" id="LN907827">
    <property type="protein sequence ID" value="CUU25266.1"/>
    <property type="molecule type" value="Genomic_DNA"/>
</dbReference>
<evidence type="ECO:0000313" key="2">
    <source>
        <dbReference type="Proteomes" id="UP000059419"/>
    </source>
</evidence>
<dbReference type="KEGG" id="ege:EM595_3035"/>
<proteinExistence type="predicted"/>
<sequence>MNRLWSGSAARFAIYRGEFKIINVKRLAKVTLQRGQLV</sequence>
<name>A0A0U5GRA7_9GAMM</name>
<evidence type="ECO:0000313" key="1">
    <source>
        <dbReference type="EMBL" id="CUU25266.1"/>
    </source>
</evidence>
<reference evidence="2" key="1">
    <citation type="submission" date="2015-11" db="EMBL/GenBank/DDBJ databases">
        <authorList>
            <person name="Blom J."/>
        </authorList>
    </citation>
    <scope>NUCLEOTIDE SEQUENCE [LARGE SCALE GENOMIC DNA]</scope>
</reference>
<dbReference type="Proteomes" id="UP000059419">
    <property type="component" value="Chromosome 1"/>
</dbReference>
<protein>
    <submittedName>
        <fullName evidence="1">Uncharacterized protein</fullName>
    </submittedName>
</protein>
<dbReference type="STRING" id="1619313.EM595_3035"/>
<organism evidence="1 2">
    <name type="scientific">Duffyella gerundensis</name>
    <dbReference type="NCBI Taxonomy" id="1619313"/>
    <lineage>
        <taxon>Bacteria</taxon>
        <taxon>Pseudomonadati</taxon>
        <taxon>Pseudomonadota</taxon>
        <taxon>Gammaproteobacteria</taxon>
        <taxon>Enterobacterales</taxon>
        <taxon>Erwiniaceae</taxon>
        <taxon>Duffyella</taxon>
    </lineage>
</organism>
<accession>A0A0U5GRA7</accession>
<dbReference type="AlphaFoldDB" id="A0A0U5GRA7"/>
<dbReference type="PATRIC" id="fig|1619313.3.peg.3152"/>
<gene>
    <name evidence="1" type="ORF">EM595_3035</name>
</gene>